<sequence>MFPFQSSSTARMKVVIDITQVVSLFSTVIFAGFAFLLGQYLGSKLPKGERWILVWYIFDSLVHFVLEGAFVIISLFGTVNDSEHILSLLWKEYGKADKRWLFSDPTVVSLEILTVVLDGLLCCILIWCILTKQYYRHFFQIVLCVCELYGGWMTFCPEWLTGSKNLDTSSSMYFWVYLTFFNGLWVVIPLVLLYQSFEEMKAAFCSKRESESPSPPLHKEKGGNKRERGDDRDRSNTRRRR</sequence>
<keyword evidence="11" id="KW-1185">Reference proteome</keyword>
<reference evidence="10 11" key="1">
    <citation type="submission" date="2024-04" db="EMBL/GenBank/DDBJ databases">
        <authorList>
            <consortium name="Genoscope - CEA"/>
            <person name="William W."/>
        </authorList>
    </citation>
    <scope>NUCLEOTIDE SEQUENCE [LARGE SCALE GENOMIC DNA]</scope>
</reference>
<evidence type="ECO:0000313" key="10">
    <source>
        <dbReference type="EMBL" id="CAL1541373.1"/>
    </source>
</evidence>
<dbReference type="GO" id="GO:0047750">
    <property type="term" value="F:cholestenol delta-isomerase activity"/>
    <property type="evidence" value="ECO:0007669"/>
    <property type="project" value="InterPro"/>
</dbReference>
<feature type="region of interest" description="Disordered" evidence="7">
    <location>
        <begin position="206"/>
        <end position="241"/>
    </location>
</feature>
<dbReference type="InterPro" id="IPR033118">
    <property type="entry name" value="EXPERA"/>
</dbReference>
<feature type="transmembrane region" description="Helical" evidence="8">
    <location>
        <begin position="107"/>
        <end position="130"/>
    </location>
</feature>
<evidence type="ECO:0000313" key="11">
    <source>
        <dbReference type="Proteomes" id="UP001497497"/>
    </source>
</evidence>
<accession>A0AAV2I729</accession>
<dbReference type="PANTHER" id="PTHR14207:SF1">
    <property type="entry name" value="EMOPAMIL-BINDING PROTEIN-LIKE"/>
    <property type="match status" value="1"/>
</dbReference>
<gene>
    <name evidence="10" type="ORF">GSLYS_00014979001</name>
</gene>
<dbReference type="AlphaFoldDB" id="A0AAV2I729"/>
<feature type="transmembrane region" description="Helical" evidence="8">
    <location>
        <begin position="137"/>
        <end position="155"/>
    </location>
</feature>
<feature type="domain" description="EXPERA" evidence="9">
    <location>
        <begin position="48"/>
        <end position="193"/>
    </location>
</feature>
<evidence type="ECO:0000256" key="5">
    <source>
        <dbReference type="ARBA" id="ARBA00023136"/>
    </source>
</evidence>
<dbReference type="Proteomes" id="UP001497497">
    <property type="component" value="Unassembled WGS sequence"/>
</dbReference>
<evidence type="ECO:0000256" key="4">
    <source>
        <dbReference type="ARBA" id="ARBA00022989"/>
    </source>
</evidence>
<dbReference type="GO" id="GO:0005783">
    <property type="term" value="C:endoplasmic reticulum"/>
    <property type="evidence" value="ECO:0007669"/>
    <property type="project" value="TreeGrafter"/>
</dbReference>
<dbReference type="PANTHER" id="PTHR14207">
    <property type="entry name" value="STEROL ISOMERASE"/>
    <property type="match status" value="1"/>
</dbReference>
<feature type="transmembrane region" description="Helical" evidence="8">
    <location>
        <begin position="53"/>
        <end position="76"/>
    </location>
</feature>
<proteinExistence type="inferred from homology"/>
<dbReference type="InterPro" id="IPR007905">
    <property type="entry name" value="EBP"/>
</dbReference>
<organism evidence="10 11">
    <name type="scientific">Lymnaea stagnalis</name>
    <name type="common">Great pond snail</name>
    <name type="synonym">Helix stagnalis</name>
    <dbReference type="NCBI Taxonomy" id="6523"/>
    <lineage>
        <taxon>Eukaryota</taxon>
        <taxon>Metazoa</taxon>
        <taxon>Spiralia</taxon>
        <taxon>Lophotrochozoa</taxon>
        <taxon>Mollusca</taxon>
        <taxon>Gastropoda</taxon>
        <taxon>Heterobranchia</taxon>
        <taxon>Euthyneura</taxon>
        <taxon>Panpulmonata</taxon>
        <taxon>Hygrophila</taxon>
        <taxon>Lymnaeoidea</taxon>
        <taxon>Lymnaeidae</taxon>
        <taxon>Lymnaea</taxon>
    </lineage>
</organism>
<protein>
    <recommendedName>
        <fullName evidence="9">EXPERA domain-containing protein</fullName>
    </recommendedName>
</protein>
<feature type="transmembrane region" description="Helical" evidence="8">
    <location>
        <begin position="175"/>
        <end position="194"/>
    </location>
</feature>
<keyword evidence="3 6" id="KW-0812">Transmembrane</keyword>
<comment type="caution">
    <text evidence="10">The sequence shown here is derived from an EMBL/GenBank/DDBJ whole genome shotgun (WGS) entry which is preliminary data.</text>
</comment>
<evidence type="ECO:0000256" key="2">
    <source>
        <dbReference type="ARBA" id="ARBA00008337"/>
    </source>
</evidence>
<dbReference type="EMBL" id="CAXITT010000429">
    <property type="protein sequence ID" value="CAL1541373.1"/>
    <property type="molecule type" value="Genomic_DNA"/>
</dbReference>
<feature type="transmembrane region" description="Helical" evidence="8">
    <location>
        <begin position="20"/>
        <end position="41"/>
    </location>
</feature>
<evidence type="ECO:0000259" key="9">
    <source>
        <dbReference type="PROSITE" id="PS51751"/>
    </source>
</evidence>
<comment type="subcellular location">
    <subcellularLocation>
        <location evidence="1">Membrane</location>
        <topology evidence="1">Multi-pass membrane protein</topology>
    </subcellularLocation>
</comment>
<dbReference type="GO" id="GO:0016020">
    <property type="term" value="C:membrane"/>
    <property type="evidence" value="ECO:0007669"/>
    <property type="project" value="UniProtKB-SubCell"/>
</dbReference>
<evidence type="ECO:0000256" key="1">
    <source>
        <dbReference type="ARBA" id="ARBA00004141"/>
    </source>
</evidence>
<dbReference type="PROSITE" id="PS51751">
    <property type="entry name" value="EXPERA"/>
    <property type="match status" value="1"/>
</dbReference>
<keyword evidence="4 6" id="KW-1133">Transmembrane helix</keyword>
<comment type="similarity">
    <text evidence="2">Belongs to the EBP family.</text>
</comment>
<evidence type="ECO:0000256" key="7">
    <source>
        <dbReference type="SAM" id="MobiDB-lite"/>
    </source>
</evidence>
<dbReference type="GO" id="GO:0016125">
    <property type="term" value="P:sterol metabolic process"/>
    <property type="evidence" value="ECO:0007669"/>
    <property type="project" value="InterPro"/>
</dbReference>
<name>A0AAV2I729_LYMST</name>
<evidence type="ECO:0000256" key="3">
    <source>
        <dbReference type="ARBA" id="ARBA00022692"/>
    </source>
</evidence>
<evidence type="ECO:0000256" key="6">
    <source>
        <dbReference type="PROSITE-ProRule" id="PRU01087"/>
    </source>
</evidence>
<keyword evidence="5 6" id="KW-0472">Membrane</keyword>
<dbReference type="Pfam" id="PF05241">
    <property type="entry name" value="EBP"/>
    <property type="match status" value="1"/>
</dbReference>
<evidence type="ECO:0000256" key="8">
    <source>
        <dbReference type="SAM" id="Phobius"/>
    </source>
</evidence>